<name>A0A2N0ZAA8_9BACI</name>
<evidence type="ECO:0000313" key="2">
    <source>
        <dbReference type="Proteomes" id="UP000233343"/>
    </source>
</evidence>
<reference evidence="1 2" key="1">
    <citation type="journal article" date="2010" name="Int. J. Syst. Evol. Microbiol.">
        <title>Bacillus horneckiae sp. nov., isolated from a spacecraft-assembly clean room.</title>
        <authorList>
            <person name="Vaishampayan P."/>
            <person name="Probst A."/>
            <person name="Krishnamurthi S."/>
            <person name="Ghosh S."/>
            <person name="Osman S."/>
            <person name="McDowall A."/>
            <person name="Ruckmani A."/>
            <person name="Mayilraj S."/>
            <person name="Venkateswaran K."/>
        </authorList>
    </citation>
    <scope>NUCLEOTIDE SEQUENCE [LARGE SCALE GENOMIC DNA]</scope>
    <source>
        <strain evidence="2">1PO1SC</strain>
    </source>
</reference>
<protein>
    <submittedName>
        <fullName evidence="1">Uncharacterized protein</fullName>
    </submittedName>
</protein>
<dbReference type="Proteomes" id="UP000233343">
    <property type="component" value="Unassembled WGS sequence"/>
</dbReference>
<dbReference type="EMBL" id="PISD01000067">
    <property type="protein sequence ID" value="PKG26441.1"/>
    <property type="molecule type" value="Genomic_DNA"/>
</dbReference>
<sequence>MIKETLYTPFPYSDTTKIQKDFKMEFQGEDNLTGDLNVYWMNIAGSLSYVQRAKAIPKNQVKWLGLSFFDIFPQYRFFEESIAGYPLFYDQYINYEKARKLLIDYLSYNDFTIEN</sequence>
<accession>A0A2N0ZAA8</accession>
<dbReference type="RefSeq" id="WP_101226420.1">
    <property type="nucleotide sequence ID" value="NZ_JAFDQP010000003.1"/>
</dbReference>
<dbReference type="Pfam" id="PF14176">
    <property type="entry name" value="YxiJ"/>
    <property type="match status" value="1"/>
</dbReference>
<dbReference type="InterPro" id="IPR025551">
    <property type="entry name" value="WapI/YxiJ-like"/>
</dbReference>
<evidence type="ECO:0000313" key="1">
    <source>
        <dbReference type="EMBL" id="PKG26441.1"/>
    </source>
</evidence>
<proteinExistence type="predicted"/>
<comment type="caution">
    <text evidence="1">The sequence shown here is derived from an EMBL/GenBank/DDBJ whole genome shotgun (WGS) entry which is preliminary data.</text>
</comment>
<dbReference type="AlphaFoldDB" id="A0A2N0ZAA8"/>
<keyword evidence="2" id="KW-1185">Reference proteome</keyword>
<organism evidence="1 2">
    <name type="scientific">Cytobacillus horneckiae</name>
    <dbReference type="NCBI Taxonomy" id="549687"/>
    <lineage>
        <taxon>Bacteria</taxon>
        <taxon>Bacillati</taxon>
        <taxon>Bacillota</taxon>
        <taxon>Bacilli</taxon>
        <taxon>Bacillales</taxon>
        <taxon>Bacillaceae</taxon>
        <taxon>Cytobacillus</taxon>
    </lineage>
</organism>
<gene>
    <name evidence="1" type="ORF">CWS20_24010</name>
</gene>